<organism evidence="1">
    <name type="scientific">hot springs metagenome</name>
    <dbReference type="NCBI Taxonomy" id="433727"/>
    <lineage>
        <taxon>unclassified sequences</taxon>
        <taxon>metagenomes</taxon>
        <taxon>ecological metagenomes</taxon>
    </lineage>
</organism>
<evidence type="ECO:0000313" key="1">
    <source>
        <dbReference type="EMBL" id="GER94509.1"/>
    </source>
</evidence>
<proteinExistence type="predicted"/>
<dbReference type="InterPro" id="IPR042245">
    <property type="entry name" value="Tgt2/MlaC_sf"/>
</dbReference>
<protein>
    <submittedName>
        <fullName evidence="1">Organic solvent tolerance ABC transporter substrate-binding protein</fullName>
    </submittedName>
</protein>
<dbReference type="EMBL" id="BLAB01000001">
    <property type="protein sequence ID" value="GER94509.1"/>
    <property type="molecule type" value="Genomic_DNA"/>
</dbReference>
<reference evidence="1" key="1">
    <citation type="submission" date="2019-10" db="EMBL/GenBank/DDBJ databases">
        <title>Metagenomic sequencing of thiosulfate-disproportionating enrichment culture.</title>
        <authorList>
            <person name="Umezawa K."/>
            <person name="Kojima H."/>
            <person name="Fukui M."/>
        </authorList>
    </citation>
    <scope>NUCLEOTIDE SEQUENCE</scope>
    <source>
        <strain evidence="1">45J</strain>
    </source>
</reference>
<dbReference type="PIRSF" id="PIRSF004649">
    <property type="entry name" value="MlaC"/>
    <property type="match status" value="1"/>
</dbReference>
<dbReference type="PANTHER" id="PTHR36573">
    <property type="entry name" value="INTERMEMBRANE PHOSPHOLIPID TRANSPORT SYSTEM BINDING PROTEIN MLAC"/>
    <property type="match status" value="1"/>
</dbReference>
<dbReference type="Pfam" id="PF05494">
    <property type="entry name" value="MlaC"/>
    <property type="match status" value="1"/>
</dbReference>
<gene>
    <name evidence="1" type="ORF">A45J_2272</name>
</gene>
<dbReference type="InterPro" id="IPR008869">
    <property type="entry name" value="MlaC/ttg2D"/>
</dbReference>
<sequence>MRFKIQDLKLKKLIICYPLLSLWLFAVICLIHAVDVYADTPTQQVKQTVDKVLDILKNKELKRPEKTKERRALIRKTVLERFDFEEMAKRSLALHWRNRTPEERKEFVPLYTDLLERSYIKKIESYTDEKILYIGEKIEGEYSEVNTKIVTKRNVEIPIDYKLLRKNGKWEVYDVVIEGVSLVNNYRTQFNKIIRTNSYEELVKRMKNKQEEELFEEKAR</sequence>
<dbReference type="Gene3D" id="3.10.450.710">
    <property type="entry name" value="Tgt2/MlaC"/>
    <property type="match status" value="1"/>
</dbReference>
<accession>A0A5J4L8P4</accession>
<dbReference type="AlphaFoldDB" id="A0A5J4L8P4"/>
<name>A0A5J4L8P4_9ZZZZ</name>
<comment type="caution">
    <text evidence="1">The sequence shown here is derived from an EMBL/GenBank/DDBJ whole genome shotgun (WGS) entry which is preliminary data.</text>
</comment>
<dbReference type="PANTHER" id="PTHR36573:SF1">
    <property type="entry name" value="INTERMEMBRANE PHOSPHOLIPID TRANSPORT SYSTEM BINDING PROTEIN MLAC"/>
    <property type="match status" value="1"/>
</dbReference>